<comment type="cofactor">
    <cofactor evidence="1 10">
        <name>pyridoxal 5'-phosphate</name>
        <dbReference type="ChEBI" id="CHEBI:597326"/>
    </cofactor>
</comment>
<dbReference type="OrthoDB" id="9808002at2"/>
<keyword evidence="8" id="KW-0411">Iron-sulfur</keyword>
<dbReference type="Gene3D" id="3.40.640.10">
    <property type="entry name" value="Type I PLP-dependent aspartate aminotransferase-like (Major domain)"/>
    <property type="match status" value="1"/>
</dbReference>
<feature type="domain" description="Aminotransferase class V" evidence="11">
    <location>
        <begin position="3"/>
        <end position="377"/>
    </location>
</feature>
<evidence type="ECO:0000256" key="2">
    <source>
        <dbReference type="ARBA" id="ARBA00006490"/>
    </source>
</evidence>
<dbReference type="PANTHER" id="PTHR11601:SF34">
    <property type="entry name" value="CYSTEINE DESULFURASE"/>
    <property type="match status" value="1"/>
</dbReference>
<evidence type="ECO:0000259" key="11">
    <source>
        <dbReference type="Pfam" id="PF00266"/>
    </source>
</evidence>
<sequence length="395" mass="43982">MEVYLDNSATTKISDKARDIMLKVLYEDYGNPSSLHMKGVIAEKYIKDSADKIADCLKVDPKEIIFTSGGTEANNLALLGTAMAYPRRGRHIITTGIEHPSVRQPLLFLEENGYKIDFIPVDSTGKILKDKLYKAIKEDTLMVSIMYVNNEIGSVQDIEEIAGEIKKINKDIILHVDGVQAFGKYRVWPKRMGIDLFSISGHKIHGPKGIGALYVSSGIRIKPIVFGGGHQRGLRSGTENVPAIAALGQAITDIYQDFDKKIERMYELKQAFIKEISKQEGVTINGLPKECSKEYLMEEIKKTAPHIISVSFQGVRSEVLLHALEERGVYVSSGSACSSHHPEPSATLLAIGIAKDLLDSTIRISMSEMTSKEEIDYAIEQIKDLLPVLRRYTRR</sequence>
<keyword evidence="5" id="KW-0479">Metal-binding</keyword>
<dbReference type="InterPro" id="IPR015421">
    <property type="entry name" value="PyrdxlP-dep_Trfase_major"/>
</dbReference>
<organism evidence="12 13">
    <name type="scientific">Herbinix luporum</name>
    <dbReference type="NCBI Taxonomy" id="1679721"/>
    <lineage>
        <taxon>Bacteria</taxon>
        <taxon>Bacillati</taxon>
        <taxon>Bacillota</taxon>
        <taxon>Clostridia</taxon>
        <taxon>Lachnospirales</taxon>
        <taxon>Lachnospiraceae</taxon>
        <taxon>Herbinix</taxon>
    </lineage>
</organism>
<dbReference type="PROSITE" id="PS00595">
    <property type="entry name" value="AA_TRANSFER_CLASS_5"/>
    <property type="match status" value="1"/>
</dbReference>
<dbReference type="PANTHER" id="PTHR11601">
    <property type="entry name" value="CYSTEINE DESULFURYLASE FAMILY MEMBER"/>
    <property type="match status" value="1"/>
</dbReference>
<accession>A0A0K8J6Q9</accession>
<dbReference type="EC" id="2.8.1.7" evidence="3"/>
<keyword evidence="4" id="KW-0808">Transferase</keyword>
<proteinExistence type="inferred from homology"/>
<evidence type="ECO:0000313" key="13">
    <source>
        <dbReference type="Proteomes" id="UP000196053"/>
    </source>
</evidence>
<evidence type="ECO:0000256" key="6">
    <source>
        <dbReference type="ARBA" id="ARBA00022898"/>
    </source>
</evidence>
<dbReference type="PIRSF" id="PIRSF005572">
    <property type="entry name" value="NifS"/>
    <property type="match status" value="1"/>
</dbReference>
<evidence type="ECO:0000256" key="1">
    <source>
        <dbReference type="ARBA" id="ARBA00001933"/>
    </source>
</evidence>
<keyword evidence="13" id="KW-1185">Reference proteome</keyword>
<dbReference type="SUPFAM" id="SSF53383">
    <property type="entry name" value="PLP-dependent transferases"/>
    <property type="match status" value="1"/>
</dbReference>
<dbReference type="InterPro" id="IPR000192">
    <property type="entry name" value="Aminotrans_V_dom"/>
</dbReference>
<dbReference type="InterPro" id="IPR015424">
    <property type="entry name" value="PyrdxlP-dep_Trfase"/>
</dbReference>
<evidence type="ECO:0000256" key="5">
    <source>
        <dbReference type="ARBA" id="ARBA00022723"/>
    </source>
</evidence>
<evidence type="ECO:0000256" key="7">
    <source>
        <dbReference type="ARBA" id="ARBA00023004"/>
    </source>
</evidence>
<dbReference type="KEGG" id="hsd:SD1D_1624"/>
<evidence type="ECO:0000256" key="9">
    <source>
        <dbReference type="ARBA" id="ARBA00050776"/>
    </source>
</evidence>
<dbReference type="Proteomes" id="UP000196053">
    <property type="component" value="Chromosome I"/>
</dbReference>
<dbReference type="RefSeq" id="WP_058258435.1">
    <property type="nucleotide sequence ID" value="NZ_DUPS01000069.1"/>
</dbReference>
<dbReference type="AlphaFoldDB" id="A0A0K8J6Q9"/>
<dbReference type="NCBIfam" id="NF002806">
    <property type="entry name" value="PRK02948.1"/>
    <property type="match status" value="1"/>
</dbReference>
<dbReference type="Pfam" id="PF00266">
    <property type="entry name" value="Aminotran_5"/>
    <property type="match status" value="1"/>
</dbReference>
<dbReference type="GO" id="GO:0031071">
    <property type="term" value="F:cysteine desulfurase activity"/>
    <property type="evidence" value="ECO:0007669"/>
    <property type="project" value="UniProtKB-EC"/>
</dbReference>
<dbReference type="InterPro" id="IPR016454">
    <property type="entry name" value="Cysteine_dSase"/>
</dbReference>
<dbReference type="GO" id="GO:0051536">
    <property type="term" value="F:iron-sulfur cluster binding"/>
    <property type="evidence" value="ECO:0007669"/>
    <property type="project" value="UniProtKB-KW"/>
</dbReference>
<comment type="similarity">
    <text evidence="2">Belongs to the class-V pyridoxal-phosphate-dependent aminotransferase family. NifS/IscS subfamily.</text>
</comment>
<keyword evidence="6" id="KW-0663">Pyridoxal phosphate</keyword>
<keyword evidence="7" id="KW-0408">Iron</keyword>
<dbReference type="InterPro" id="IPR015422">
    <property type="entry name" value="PyrdxlP-dep_Trfase_small"/>
</dbReference>
<evidence type="ECO:0000313" key="12">
    <source>
        <dbReference type="EMBL" id="CUH93170.1"/>
    </source>
</evidence>
<gene>
    <name evidence="12" type="ORF">SD1D_1624</name>
</gene>
<evidence type="ECO:0000256" key="3">
    <source>
        <dbReference type="ARBA" id="ARBA00012239"/>
    </source>
</evidence>
<dbReference type="Gene3D" id="1.10.260.50">
    <property type="match status" value="1"/>
</dbReference>
<dbReference type="EMBL" id="LN879430">
    <property type="protein sequence ID" value="CUH93170.1"/>
    <property type="molecule type" value="Genomic_DNA"/>
</dbReference>
<dbReference type="InterPro" id="IPR020578">
    <property type="entry name" value="Aminotrans_V_PyrdxlP_BS"/>
</dbReference>
<evidence type="ECO:0000256" key="10">
    <source>
        <dbReference type="RuleBase" id="RU004504"/>
    </source>
</evidence>
<evidence type="ECO:0000256" key="8">
    <source>
        <dbReference type="ARBA" id="ARBA00023014"/>
    </source>
</evidence>
<name>A0A0K8J6Q9_9FIRM</name>
<evidence type="ECO:0000256" key="4">
    <source>
        <dbReference type="ARBA" id="ARBA00022679"/>
    </source>
</evidence>
<comment type="catalytic activity">
    <reaction evidence="9">
        <text>(sulfur carrier)-H + L-cysteine = (sulfur carrier)-SH + L-alanine</text>
        <dbReference type="Rhea" id="RHEA:43892"/>
        <dbReference type="Rhea" id="RHEA-COMP:14737"/>
        <dbReference type="Rhea" id="RHEA-COMP:14739"/>
        <dbReference type="ChEBI" id="CHEBI:29917"/>
        <dbReference type="ChEBI" id="CHEBI:35235"/>
        <dbReference type="ChEBI" id="CHEBI:57972"/>
        <dbReference type="ChEBI" id="CHEBI:64428"/>
        <dbReference type="EC" id="2.8.1.7"/>
    </reaction>
</comment>
<protein>
    <recommendedName>
        <fullName evidence="3">cysteine desulfurase</fullName>
        <ecNumber evidence="3">2.8.1.7</ecNumber>
    </recommendedName>
</protein>
<dbReference type="GO" id="GO:0046872">
    <property type="term" value="F:metal ion binding"/>
    <property type="evidence" value="ECO:0007669"/>
    <property type="project" value="UniProtKB-KW"/>
</dbReference>
<dbReference type="Gene3D" id="3.90.1150.10">
    <property type="entry name" value="Aspartate Aminotransferase, domain 1"/>
    <property type="match status" value="1"/>
</dbReference>
<reference evidence="13" key="1">
    <citation type="submission" date="2015-09" db="EMBL/GenBank/DDBJ databases">
        <authorList>
            <person name="Wibberg D."/>
        </authorList>
    </citation>
    <scope>NUCLEOTIDE SEQUENCE [LARGE SCALE GENOMIC DNA]</scope>
    <source>
        <strain evidence="13">SD1D</strain>
    </source>
</reference>